<dbReference type="InterPro" id="IPR036388">
    <property type="entry name" value="WH-like_DNA-bd_sf"/>
</dbReference>
<dbReference type="InterPro" id="IPR014284">
    <property type="entry name" value="RNA_pol_sigma-70_dom"/>
</dbReference>
<sequence length="165" mass="18841">MEMILTGMQEDARERFAAAVTAHRHAMYRAARALLDSDADAEDAVSEATLRAWQAFGRLREERAFKGWLIKITVNCAYEHLRKGARVTYTDDLEPLAGGSEDKHDLGLWDAVCRLPEDHRIATVLFYYEDMTTAEIAKTLGVREGTVRSRLSRARNRLRMLLKEE</sequence>
<dbReference type="Gene3D" id="1.10.10.10">
    <property type="entry name" value="Winged helix-like DNA-binding domain superfamily/Winged helix DNA-binding domain"/>
    <property type="match status" value="1"/>
</dbReference>
<dbReference type="GO" id="GO:0016987">
    <property type="term" value="F:sigma factor activity"/>
    <property type="evidence" value="ECO:0007669"/>
    <property type="project" value="UniProtKB-KW"/>
</dbReference>
<evidence type="ECO:0000313" key="8">
    <source>
        <dbReference type="Proteomes" id="UP000606499"/>
    </source>
</evidence>
<dbReference type="Pfam" id="PF04542">
    <property type="entry name" value="Sigma70_r2"/>
    <property type="match status" value="1"/>
</dbReference>
<evidence type="ECO:0000259" key="6">
    <source>
        <dbReference type="Pfam" id="PF08281"/>
    </source>
</evidence>
<protein>
    <submittedName>
        <fullName evidence="7">RNA polymerase sigma factor</fullName>
    </submittedName>
</protein>
<dbReference type="Proteomes" id="UP000606499">
    <property type="component" value="Unassembled WGS sequence"/>
</dbReference>
<dbReference type="Gene3D" id="1.10.1740.10">
    <property type="match status" value="1"/>
</dbReference>
<dbReference type="InterPro" id="IPR007627">
    <property type="entry name" value="RNA_pol_sigma70_r2"/>
</dbReference>
<gene>
    <name evidence="7" type="ORF">H8S45_08175</name>
</gene>
<name>A0A923LU90_9FIRM</name>
<dbReference type="CDD" id="cd06171">
    <property type="entry name" value="Sigma70_r4"/>
    <property type="match status" value="1"/>
</dbReference>
<dbReference type="NCBIfam" id="TIGR02937">
    <property type="entry name" value="sigma70-ECF"/>
    <property type="match status" value="1"/>
</dbReference>
<dbReference type="InterPro" id="IPR039425">
    <property type="entry name" value="RNA_pol_sigma-70-like"/>
</dbReference>
<dbReference type="AlphaFoldDB" id="A0A923LU90"/>
<organism evidence="7 8">
    <name type="scientific">Agathobaculum faecis</name>
    <dbReference type="NCBI Taxonomy" id="2763013"/>
    <lineage>
        <taxon>Bacteria</taxon>
        <taxon>Bacillati</taxon>
        <taxon>Bacillota</taxon>
        <taxon>Clostridia</taxon>
        <taxon>Eubacteriales</taxon>
        <taxon>Butyricicoccaceae</taxon>
        <taxon>Agathobaculum</taxon>
    </lineage>
</organism>
<feature type="domain" description="RNA polymerase sigma factor 70 region 4 type 2" evidence="6">
    <location>
        <begin position="108"/>
        <end position="158"/>
    </location>
</feature>
<comment type="caution">
    <text evidence="7">The sequence shown here is derived from an EMBL/GenBank/DDBJ whole genome shotgun (WGS) entry which is preliminary data.</text>
</comment>
<evidence type="ECO:0000256" key="3">
    <source>
        <dbReference type="ARBA" id="ARBA00023082"/>
    </source>
</evidence>
<comment type="similarity">
    <text evidence="1">Belongs to the sigma-70 factor family. ECF subfamily.</text>
</comment>
<dbReference type="InterPro" id="IPR013324">
    <property type="entry name" value="RNA_pol_sigma_r3/r4-like"/>
</dbReference>
<dbReference type="SUPFAM" id="SSF88946">
    <property type="entry name" value="Sigma2 domain of RNA polymerase sigma factors"/>
    <property type="match status" value="1"/>
</dbReference>
<dbReference type="PANTHER" id="PTHR43133:SF51">
    <property type="entry name" value="RNA POLYMERASE SIGMA FACTOR"/>
    <property type="match status" value="1"/>
</dbReference>
<evidence type="ECO:0000256" key="1">
    <source>
        <dbReference type="ARBA" id="ARBA00010641"/>
    </source>
</evidence>
<dbReference type="GO" id="GO:0003677">
    <property type="term" value="F:DNA binding"/>
    <property type="evidence" value="ECO:0007669"/>
    <property type="project" value="InterPro"/>
</dbReference>
<evidence type="ECO:0000259" key="5">
    <source>
        <dbReference type="Pfam" id="PF04542"/>
    </source>
</evidence>
<accession>A0A923LU90</accession>
<evidence type="ECO:0000256" key="2">
    <source>
        <dbReference type="ARBA" id="ARBA00023015"/>
    </source>
</evidence>
<dbReference type="InterPro" id="IPR013325">
    <property type="entry name" value="RNA_pol_sigma_r2"/>
</dbReference>
<dbReference type="Pfam" id="PF08281">
    <property type="entry name" value="Sigma70_r4_2"/>
    <property type="match status" value="1"/>
</dbReference>
<reference evidence="7" key="1">
    <citation type="submission" date="2020-08" db="EMBL/GenBank/DDBJ databases">
        <title>Genome public.</title>
        <authorList>
            <person name="Liu C."/>
            <person name="Sun Q."/>
        </authorList>
    </citation>
    <scope>NUCLEOTIDE SEQUENCE</scope>
    <source>
        <strain evidence="7">NSJ-28</strain>
    </source>
</reference>
<keyword evidence="4" id="KW-0804">Transcription</keyword>
<dbReference type="EMBL" id="JACOPL010000006">
    <property type="protein sequence ID" value="MBC5725435.1"/>
    <property type="molecule type" value="Genomic_DNA"/>
</dbReference>
<keyword evidence="3" id="KW-0731">Sigma factor</keyword>
<keyword evidence="8" id="KW-1185">Reference proteome</keyword>
<evidence type="ECO:0000256" key="4">
    <source>
        <dbReference type="ARBA" id="ARBA00023163"/>
    </source>
</evidence>
<dbReference type="SUPFAM" id="SSF88659">
    <property type="entry name" value="Sigma3 and sigma4 domains of RNA polymerase sigma factors"/>
    <property type="match status" value="1"/>
</dbReference>
<dbReference type="PANTHER" id="PTHR43133">
    <property type="entry name" value="RNA POLYMERASE ECF-TYPE SIGMA FACTO"/>
    <property type="match status" value="1"/>
</dbReference>
<feature type="domain" description="RNA polymerase sigma-70 region 2" evidence="5">
    <location>
        <begin position="20"/>
        <end position="86"/>
    </location>
</feature>
<dbReference type="InterPro" id="IPR013249">
    <property type="entry name" value="RNA_pol_sigma70_r4_t2"/>
</dbReference>
<dbReference type="RefSeq" id="WP_054326362.1">
    <property type="nucleotide sequence ID" value="NZ_JACOPL010000006.1"/>
</dbReference>
<keyword evidence="2" id="KW-0805">Transcription regulation</keyword>
<proteinExistence type="inferred from homology"/>
<evidence type="ECO:0000313" key="7">
    <source>
        <dbReference type="EMBL" id="MBC5725435.1"/>
    </source>
</evidence>
<dbReference type="GO" id="GO:0006352">
    <property type="term" value="P:DNA-templated transcription initiation"/>
    <property type="evidence" value="ECO:0007669"/>
    <property type="project" value="InterPro"/>
</dbReference>